<sequence length="581" mass="63011">MQSSTENRKGEEGQHIRKGLLASTTPASLRLSRDDNEKICEGSGEKNSINTGSTIHYVSTLENGNKESTTTSSSSDKKSDDKNTRTYLHLLRTNKNFRYFWLSYVVNRMGDWMSYLASISLIQKVTNNSSHSDNNTLISILILVKLLPNVVFMPVGGILADSYDRRNVQIALDVASSGVLGIFLWSYYRQSVPICYLANFLLEVVGGLYLPSNNAIVPQLVGNNPNNTEEENDEELKKGTTLIGLTWSLMAALGSSLGGVLVAAFGIEGCFVIDSVTYLLSAIILYYGVEGNYNVTTSSKNTSLSDVERWRRSSLSCSNEENEVVIDADCAPTGETTILLPEKQRGSRDESREEDQQQKDATNDDSNSASSLTMYVRGLRFLLVQEPLVGTYALLKGSAAWAYGAADVLNVAFSARGSETNLSLTSLKLGILFGSIGVGCIIGSILTDVLSSLSRPKRIVKLCLMGYVSMSIGLFQMALFPNFFASICISGVVRSMGASVIWINSTLLVQKFTPPGLLGRVNSIETGVALLGEALSALGAGLLMDYMGISPEGLSLILAAVALCWFLIWSPLAFRSPKIPQ</sequence>
<evidence type="ECO:0000256" key="3">
    <source>
        <dbReference type="ARBA" id="ARBA00022475"/>
    </source>
</evidence>
<evidence type="ECO:0000313" key="10">
    <source>
        <dbReference type="EMBL" id="CAE0729341.1"/>
    </source>
</evidence>
<keyword evidence="5 8" id="KW-1133">Transmembrane helix</keyword>
<feature type="compositionally biased region" description="Basic and acidic residues" evidence="7">
    <location>
        <begin position="1"/>
        <end position="15"/>
    </location>
</feature>
<feature type="compositionally biased region" description="Basic and acidic residues" evidence="7">
    <location>
        <begin position="31"/>
        <end position="44"/>
    </location>
</feature>
<dbReference type="PANTHER" id="PTHR43266">
    <property type="entry name" value="MACROLIDE-EFFLUX PROTEIN"/>
    <property type="match status" value="1"/>
</dbReference>
<feature type="compositionally biased region" description="Basic and acidic residues" evidence="7">
    <location>
        <begin position="342"/>
        <end position="362"/>
    </location>
</feature>
<gene>
    <name evidence="10" type="ORF">PAUS00366_LOCUS22126</name>
</gene>
<dbReference type="GO" id="GO:0005886">
    <property type="term" value="C:plasma membrane"/>
    <property type="evidence" value="ECO:0007669"/>
    <property type="project" value="UniProtKB-SubCell"/>
</dbReference>
<dbReference type="Pfam" id="PF07690">
    <property type="entry name" value="MFS_1"/>
    <property type="match status" value="2"/>
</dbReference>
<evidence type="ECO:0000256" key="4">
    <source>
        <dbReference type="ARBA" id="ARBA00022692"/>
    </source>
</evidence>
<evidence type="ECO:0000256" key="5">
    <source>
        <dbReference type="ARBA" id="ARBA00022989"/>
    </source>
</evidence>
<feature type="transmembrane region" description="Helical" evidence="8">
    <location>
        <begin position="556"/>
        <end position="574"/>
    </location>
</feature>
<evidence type="ECO:0000256" key="2">
    <source>
        <dbReference type="ARBA" id="ARBA00022448"/>
    </source>
</evidence>
<protein>
    <recommendedName>
        <fullName evidence="9">Major facilitator superfamily (MFS) profile domain-containing protein</fullName>
    </recommendedName>
</protein>
<keyword evidence="2" id="KW-0813">Transport</keyword>
<dbReference type="AlphaFoldDB" id="A0A7S4ER63"/>
<dbReference type="EMBL" id="HBIX01033857">
    <property type="protein sequence ID" value="CAE0729341.1"/>
    <property type="molecule type" value="Transcribed_RNA"/>
</dbReference>
<keyword evidence="6 8" id="KW-0472">Membrane</keyword>
<keyword evidence="4 8" id="KW-0812">Transmembrane</keyword>
<feature type="transmembrane region" description="Helical" evidence="8">
    <location>
        <begin position="242"/>
        <end position="264"/>
    </location>
</feature>
<name>A0A7S4ER63_9STRA</name>
<dbReference type="PANTHER" id="PTHR43266:SF2">
    <property type="entry name" value="MAJOR FACILITATOR SUPERFAMILY (MFS) PROFILE DOMAIN-CONTAINING PROTEIN"/>
    <property type="match status" value="1"/>
</dbReference>
<reference evidence="10" key="1">
    <citation type="submission" date="2021-01" db="EMBL/GenBank/DDBJ databases">
        <authorList>
            <person name="Corre E."/>
            <person name="Pelletier E."/>
            <person name="Niang G."/>
            <person name="Scheremetjew M."/>
            <person name="Finn R."/>
            <person name="Kale V."/>
            <person name="Holt S."/>
            <person name="Cochrane G."/>
            <person name="Meng A."/>
            <person name="Brown T."/>
            <person name="Cohen L."/>
        </authorList>
    </citation>
    <scope>NUCLEOTIDE SEQUENCE</scope>
    <source>
        <strain evidence="10">10249 10 AB</strain>
    </source>
</reference>
<feature type="transmembrane region" description="Helical" evidence="8">
    <location>
        <begin position="429"/>
        <end position="447"/>
    </location>
</feature>
<dbReference type="InterPro" id="IPR011701">
    <property type="entry name" value="MFS"/>
</dbReference>
<comment type="subcellular location">
    <subcellularLocation>
        <location evidence="1">Cell membrane</location>
        <topology evidence="1">Multi-pass membrane protein</topology>
    </subcellularLocation>
</comment>
<evidence type="ECO:0000256" key="6">
    <source>
        <dbReference type="ARBA" id="ARBA00023136"/>
    </source>
</evidence>
<keyword evidence="3" id="KW-1003">Cell membrane</keyword>
<organism evidence="10">
    <name type="scientific">Pseudo-nitzschia australis</name>
    <dbReference type="NCBI Taxonomy" id="44445"/>
    <lineage>
        <taxon>Eukaryota</taxon>
        <taxon>Sar</taxon>
        <taxon>Stramenopiles</taxon>
        <taxon>Ochrophyta</taxon>
        <taxon>Bacillariophyta</taxon>
        <taxon>Bacillariophyceae</taxon>
        <taxon>Bacillariophycidae</taxon>
        <taxon>Bacillariales</taxon>
        <taxon>Bacillariaceae</taxon>
        <taxon>Pseudo-nitzschia</taxon>
    </lineage>
</organism>
<dbReference type="SUPFAM" id="SSF103473">
    <property type="entry name" value="MFS general substrate transporter"/>
    <property type="match status" value="1"/>
</dbReference>
<dbReference type="PROSITE" id="PS50850">
    <property type="entry name" value="MFS"/>
    <property type="match status" value="1"/>
</dbReference>
<evidence type="ECO:0000256" key="7">
    <source>
        <dbReference type="SAM" id="MobiDB-lite"/>
    </source>
</evidence>
<dbReference type="InterPro" id="IPR020846">
    <property type="entry name" value="MFS_dom"/>
</dbReference>
<evidence type="ECO:0000256" key="1">
    <source>
        <dbReference type="ARBA" id="ARBA00004651"/>
    </source>
</evidence>
<feature type="transmembrane region" description="Helical" evidence="8">
    <location>
        <begin position="99"/>
        <end position="117"/>
    </location>
</feature>
<feature type="transmembrane region" description="Helical" evidence="8">
    <location>
        <begin position="271"/>
        <end position="289"/>
    </location>
</feature>
<evidence type="ECO:0000256" key="8">
    <source>
        <dbReference type="SAM" id="Phobius"/>
    </source>
</evidence>
<dbReference type="Gene3D" id="1.20.1250.20">
    <property type="entry name" value="MFS general substrate transporter like domains"/>
    <property type="match status" value="1"/>
</dbReference>
<feature type="region of interest" description="Disordered" evidence="7">
    <location>
        <begin position="339"/>
        <end position="369"/>
    </location>
</feature>
<dbReference type="CDD" id="cd06173">
    <property type="entry name" value="MFS_MefA_like"/>
    <property type="match status" value="1"/>
</dbReference>
<accession>A0A7S4ER63</accession>
<dbReference type="InterPro" id="IPR036259">
    <property type="entry name" value="MFS_trans_sf"/>
</dbReference>
<feature type="domain" description="Major facilitator superfamily (MFS) profile" evidence="9">
    <location>
        <begin position="366"/>
        <end position="581"/>
    </location>
</feature>
<dbReference type="GO" id="GO:0022857">
    <property type="term" value="F:transmembrane transporter activity"/>
    <property type="evidence" value="ECO:0007669"/>
    <property type="project" value="InterPro"/>
</dbReference>
<evidence type="ECO:0000259" key="9">
    <source>
        <dbReference type="PROSITE" id="PS50850"/>
    </source>
</evidence>
<feature type="transmembrane region" description="Helical" evidence="8">
    <location>
        <begin position="137"/>
        <end position="158"/>
    </location>
</feature>
<feature type="compositionally biased region" description="Polar residues" evidence="7">
    <location>
        <begin position="45"/>
        <end position="67"/>
    </location>
</feature>
<proteinExistence type="predicted"/>
<feature type="region of interest" description="Disordered" evidence="7">
    <location>
        <begin position="1"/>
        <end position="81"/>
    </location>
</feature>